<dbReference type="InterPro" id="IPR016186">
    <property type="entry name" value="C-type_lectin-like/link_sf"/>
</dbReference>
<dbReference type="AlphaFoldDB" id="A0A3B1JF80"/>
<dbReference type="SMART" id="SM00034">
    <property type="entry name" value="CLECT"/>
    <property type="match status" value="1"/>
</dbReference>
<dbReference type="PANTHER" id="PTHR45784">
    <property type="entry name" value="C-TYPE LECTIN DOMAIN FAMILY 20 MEMBER A-RELATED"/>
    <property type="match status" value="1"/>
</dbReference>
<keyword evidence="4" id="KW-1185">Reference proteome</keyword>
<reference evidence="4" key="2">
    <citation type="journal article" date="2014" name="Nat. Commun.">
        <title>The cavefish genome reveals candidate genes for eye loss.</title>
        <authorList>
            <person name="McGaugh S.E."/>
            <person name="Gross J.B."/>
            <person name="Aken B."/>
            <person name="Blin M."/>
            <person name="Borowsky R."/>
            <person name="Chalopin D."/>
            <person name="Hinaux H."/>
            <person name="Jeffery W.R."/>
            <person name="Keene A."/>
            <person name="Ma L."/>
            <person name="Minx P."/>
            <person name="Murphy D."/>
            <person name="O'Quin K.E."/>
            <person name="Retaux S."/>
            <person name="Rohner N."/>
            <person name="Searle S.M."/>
            <person name="Stahl B.A."/>
            <person name="Tabin C."/>
            <person name="Volff J.N."/>
            <person name="Yoshizawa M."/>
            <person name="Warren W.C."/>
        </authorList>
    </citation>
    <scope>NUCLEOTIDE SEQUENCE [LARGE SCALE GENOMIC DNA]</scope>
    <source>
        <strain evidence="4">female</strain>
    </source>
</reference>
<dbReference type="Ensembl" id="ENSAMXT00000043570.1">
    <property type="protein sequence ID" value="ENSAMXP00000041067.1"/>
    <property type="gene ID" value="ENSAMXG00000031659.1"/>
</dbReference>
<name>A0A3B1JF80_ASTMX</name>
<dbReference type="SUPFAM" id="SSF56436">
    <property type="entry name" value="C-type lectin-like"/>
    <property type="match status" value="1"/>
</dbReference>
<dbReference type="Proteomes" id="UP000018467">
    <property type="component" value="Unassembled WGS sequence"/>
</dbReference>
<dbReference type="InParanoid" id="A0A3B1JF80"/>
<reference evidence="4" key="1">
    <citation type="submission" date="2013-03" db="EMBL/GenBank/DDBJ databases">
        <authorList>
            <person name="Jeffery W."/>
            <person name="Warren W."/>
            <person name="Wilson R.K."/>
        </authorList>
    </citation>
    <scope>NUCLEOTIDE SEQUENCE</scope>
    <source>
        <strain evidence="4">female</strain>
    </source>
</reference>
<sequence length="147" mass="16565">FVNFPMCIIVNVFVMSVFCSPNVPHRYHFVNHSKTWPEAQSYCRQTYTDLANINNMDEMKKLNDTLKGKSGNFVWIGLDRGDTGKWWWSLADGSFYSVGNSYNKWSTGDPNNAVGDEFCVAMKKDTTWFDVSCSGPASSVFRSGAEG</sequence>
<dbReference type="GeneTree" id="ENSGT00940000163911"/>
<proteinExistence type="predicted"/>
<feature type="chain" id="PRO_5017391958" description="C-type lectin domain-containing protein" evidence="1">
    <location>
        <begin position="20"/>
        <end position="147"/>
    </location>
</feature>
<dbReference type="InterPro" id="IPR001304">
    <property type="entry name" value="C-type_lectin-like"/>
</dbReference>
<reference evidence="3" key="3">
    <citation type="submission" date="2025-08" db="UniProtKB">
        <authorList>
            <consortium name="Ensembl"/>
        </authorList>
    </citation>
    <scope>IDENTIFICATION</scope>
</reference>
<organism evidence="3 4">
    <name type="scientific">Astyanax mexicanus</name>
    <name type="common">Blind cave fish</name>
    <name type="synonym">Astyanax fasciatus mexicanus</name>
    <dbReference type="NCBI Taxonomy" id="7994"/>
    <lineage>
        <taxon>Eukaryota</taxon>
        <taxon>Metazoa</taxon>
        <taxon>Chordata</taxon>
        <taxon>Craniata</taxon>
        <taxon>Vertebrata</taxon>
        <taxon>Euteleostomi</taxon>
        <taxon>Actinopterygii</taxon>
        <taxon>Neopterygii</taxon>
        <taxon>Teleostei</taxon>
        <taxon>Ostariophysi</taxon>
        <taxon>Characiformes</taxon>
        <taxon>Characoidei</taxon>
        <taxon>Acestrorhamphidae</taxon>
        <taxon>Acestrorhamphinae</taxon>
        <taxon>Astyanax</taxon>
    </lineage>
</organism>
<dbReference type="PANTHER" id="PTHR45784:SF3">
    <property type="entry name" value="C-TYPE LECTIN DOMAIN FAMILY 4 MEMBER K-LIKE-RELATED"/>
    <property type="match status" value="1"/>
</dbReference>
<dbReference type="Gene3D" id="3.10.100.10">
    <property type="entry name" value="Mannose-Binding Protein A, subunit A"/>
    <property type="match status" value="1"/>
</dbReference>
<evidence type="ECO:0000259" key="2">
    <source>
        <dbReference type="PROSITE" id="PS50041"/>
    </source>
</evidence>
<evidence type="ECO:0000313" key="3">
    <source>
        <dbReference type="Ensembl" id="ENSAMXP00000041067.1"/>
    </source>
</evidence>
<dbReference type="PROSITE" id="PS50041">
    <property type="entry name" value="C_TYPE_LECTIN_2"/>
    <property type="match status" value="1"/>
</dbReference>
<protein>
    <recommendedName>
        <fullName evidence="2">C-type lectin domain-containing protein</fullName>
    </recommendedName>
</protein>
<dbReference type="InterPro" id="IPR016187">
    <property type="entry name" value="CTDL_fold"/>
</dbReference>
<feature type="signal peptide" evidence="1">
    <location>
        <begin position="1"/>
        <end position="19"/>
    </location>
</feature>
<evidence type="ECO:0000256" key="1">
    <source>
        <dbReference type="SAM" id="SignalP"/>
    </source>
</evidence>
<reference evidence="3" key="4">
    <citation type="submission" date="2025-09" db="UniProtKB">
        <authorList>
            <consortium name="Ensembl"/>
        </authorList>
    </citation>
    <scope>IDENTIFICATION</scope>
</reference>
<feature type="domain" description="C-type lectin" evidence="2">
    <location>
        <begin position="27"/>
        <end position="142"/>
    </location>
</feature>
<evidence type="ECO:0000313" key="4">
    <source>
        <dbReference type="Proteomes" id="UP000018467"/>
    </source>
</evidence>
<accession>A0A3B1JF80</accession>
<dbReference type="Pfam" id="PF00059">
    <property type="entry name" value="Lectin_C"/>
    <property type="match status" value="1"/>
</dbReference>
<keyword evidence="1" id="KW-0732">Signal</keyword>
<dbReference type="CDD" id="cd00037">
    <property type="entry name" value="CLECT"/>
    <property type="match status" value="1"/>
</dbReference>